<dbReference type="EMBL" id="CP011058">
    <property type="protein sequence ID" value="AJY77570.1"/>
    <property type="molecule type" value="Genomic_DNA"/>
</dbReference>
<feature type="domain" description="NAD-dependent epimerase/dehydratase" evidence="3">
    <location>
        <begin position="37"/>
        <end position="242"/>
    </location>
</feature>
<dbReference type="Proteomes" id="UP000032633">
    <property type="component" value="Chromosome"/>
</dbReference>
<dbReference type="KEGG" id="pbj:VN24_07115"/>
<dbReference type="InterPro" id="IPR001509">
    <property type="entry name" value="Epimerase_deHydtase"/>
</dbReference>
<gene>
    <name evidence="4" type="ORF">VN24_07115</name>
</gene>
<dbReference type="AlphaFoldDB" id="A0A0D5NQT8"/>
<feature type="region of interest" description="Disordered" evidence="2">
    <location>
        <begin position="274"/>
        <end position="297"/>
    </location>
</feature>
<dbReference type="STRING" id="1126833.VN24_07115"/>
<dbReference type="SUPFAM" id="SSF51735">
    <property type="entry name" value="NAD(P)-binding Rossmann-fold domains"/>
    <property type="match status" value="1"/>
</dbReference>
<dbReference type="InterPro" id="IPR036291">
    <property type="entry name" value="NAD(P)-bd_dom_sf"/>
</dbReference>
<organism evidence="4 5">
    <name type="scientific">Paenibacillus beijingensis</name>
    <dbReference type="NCBI Taxonomy" id="1126833"/>
    <lineage>
        <taxon>Bacteria</taxon>
        <taxon>Bacillati</taxon>
        <taxon>Bacillota</taxon>
        <taxon>Bacilli</taxon>
        <taxon>Bacillales</taxon>
        <taxon>Paenibacillaceae</taxon>
        <taxon>Paenibacillus</taxon>
    </lineage>
</organism>
<name>A0A0D5NQT8_9BACL</name>
<keyword evidence="5" id="KW-1185">Reference proteome</keyword>
<accession>A0A0D5NQT8</accession>
<dbReference type="PATRIC" id="fig|1126833.4.peg.1559"/>
<protein>
    <recommendedName>
        <fullName evidence="3">NAD-dependent epimerase/dehydratase domain-containing protein</fullName>
    </recommendedName>
</protein>
<evidence type="ECO:0000313" key="5">
    <source>
        <dbReference type="Proteomes" id="UP000032633"/>
    </source>
</evidence>
<reference evidence="5" key="2">
    <citation type="submission" date="2015-03" db="EMBL/GenBank/DDBJ databases">
        <title>Genome sequence of Paenibacillus beijingensis strain DSM 24997T.</title>
        <authorList>
            <person name="Kwak Y."/>
            <person name="Shin J.-H."/>
        </authorList>
    </citation>
    <scope>NUCLEOTIDE SEQUENCE [LARGE SCALE GENOMIC DNA]</scope>
    <source>
        <strain evidence="5">DSM 24997</strain>
    </source>
</reference>
<sequence>MHAALRWLRLGGEVIGLDVVEPPSGGVKAGAGRTDEAVSGLDDPASGLPSARLGQLLAEPGFTYVRQDIGQFKEIAELFAVRRPALVLHLAARTGVRDSLSDPLGYAQTNVNGFLNVLEACRLHPVKHLIYASSSSVYGGQRRLPFTEDAAADRPLTVYGATKKADELLAHSYSHLYGLPASGLRFFTVYGPWGRPDMALFKFAAAIVSGRPITLYNGGRMKRDFTYIDDVTESIVRLLVRPPRPAEGFACVDQDTRTGQADRADRVDLADQVDQPDEAEANSAVRPDIRPAGSEPPYRLLNVGHRRPVELTELVAQLEQALGRKADVRLADMQPGEMTDTWADSSLLEREIGFYPQTELKAGIAAFADWFKSYYHL</sequence>
<dbReference type="Gene3D" id="3.40.50.720">
    <property type="entry name" value="NAD(P)-binding Rossmann-like Domain"/>
    <property type="match status" value="1"/>
</dbReference>
<dbReference type="OrthoDB" id="9811743at2"/>
<dbReference type="HOGENOM" id="CLU_007383_1_7_9"/>
<proteinExistence type="predicted"/>
<evidence type="ECO:0000313" key="4">
    <source>
        <dbReference type="EMBL" id="AJY77570.1"/>
    </source>
</evidence>
<evidence type="ECO:0000256" key="1">
    <source>
        <dbReference type="ARBA" id="ARBA00023027"/>
    </source>
</evidence>
<evidence type="ECO:0000259" key="3">
    <source>
        <dbReference type="Pfam" id="PF01370"/>
    </source>
</evidence>
<dbReference type="Pfam" id="PF01370">
    <property type="entry name" value="Epimerase"/>
    <property type="match status" value="1"/>
</dbReference>
<dbReference type="PANTHER" id="PTHR43574">
    <property type="entry name" value="EPIMERASE-RELATED"/>
    <property type="match status" value="1"/>
</dbReference>
<evidence type="ECO:0000256" key="2">
    <source>
        <dbReference type="SAM" id="MobiDB-lite"/>
    </source>
</evidence>
<keyword evidence="1" id="KW-0520">NAD</keyword>
<reference evidence="4 5" key="1">
    <citation type="journal article" date="2015" name="J. Biotechnol.">
        <title>Complete genome sequence of Paenibacillus beijingensis 7188(T) (=DSM 24997(T)), a novel rhizobacterium from jujube garden soil.</title>
        <authorList>
            <person name="Kwak Y."/>
            <person name="Shin J.H."/>
        </authorList>
    </citation>
    <scope>NUCLEOTIDE SEQUENCE [LARGE SCALE GENOMIC DNA]</scope>
    <source>
        <strain evidence="4 5">DSM 24997</strain>
    </source>
</reference>